<dbReference type="InterPro" id="IPR036318">
    <property type="entry name" value="FAD-bd_PCMH-like_sf"/>
</dbReference>
<dbReference type="Gene3D" id="3.30.465.10">
    <property type="match status" value="1"/>
</dbReference>
<sequence>MRHVRKMDVLNDAIVSLLTSRLGNEAEISVPDSPIEGTEGFEQPVVCTVTVKSRRAIQTLIHLANEVASRATRFTLYPISTGQNWGYGSATPNFSDKPVVLLSLIELNEITYFDPNTGLCSIEPGVTQQQLFTYLEENNYPFMVPVTGAGPSCSILANALERGYGITPIADHFSAITRVEGVLPNGDYYTSSLSAMDKSDAQLVDKAFKWKHGPYLDGLFTQSGNMVVTEVSLSLARRPAGFDSFYLRFYGDASFERAYESIQQLYCCLHGVVGGINLMDKSRVSAMVADNPQGRDKHAVMSESQKNALSDAHDIPEWTVVGTLYGSKGIVEAAKKEVKRTVKGLADKCFFSNSLLIKSVKHVCSLLPSHYLTPVRKQLDSLTAATEIMLGKPNQIALPLAYWRNPSYTAEAGKTLHPAKDKCGLLWYAPLIPANKDAMTSFIDMVRSTTVKYNIEPLITFTHMSAHNIDSTVPIIFDLTNEKAKADAHACLDALFAEGVKRGFVPYRLNIKQQRQLDKNAVCWQTAGKIAKALDPNAVLSPTRYNPLS</sequence>
<keyword evidence="2" id="KW-0274">FAD</keyword>
<evidence type="ECO:0000313" key="7">
    <source>
        <dbReference type="Proteomes" id="UP000264779"/>
    </source>
</evidence>
<dbReference type="EMBL" id="DONK01000029">
    <property type="protein sequence ID" value="HBU50005.1"/>
    <property type="molecule type" value="Genomic_DNA"/>
</dbReference>
<gene>
    <name evidence="4" type="ORF">DCW74_10230</name>
    <name evidence="5" type="ORF">DEB45_01990</name>
</gene>
<accession>A0A353JM81</accession>
<dbReference type="InterPro" id="IPR016167">
    <property type="entry name" value="FAD-bd_PCMH_sub1"/>
</dbReference>
<dbReference type="Proteomes" id="UP000263517">
    <property type="component" value="Unassembled WGS sequence"/>
</dbReference>
<evidence type="ECO:0000313" key="5">
    <source>
        <dbReference type="EMBL" id="HBU50005.1"/>
    </source>
</evidence>
<dbReference type="GO" id="GO:0003824">
    <property type="term" value="F:catalytic activity"/>
    <property type="evidence" value="ECO:0007669"/>
    <property type="project" value="InterPro"/>
</dbReference>
<protein>
    <submittedName>
        <fullName evidence="4">FAD-binding oxidoreductase</fullName>
    </submittedName>
</protein>
<keyword evidence="1" id="KW-0285">Flavoprotein</keyword>
<dbReference type="Gene3D" id="3.30.43.10">
    <property type="entry name" value="Uridine Diphospho-n-acetylenolpyruvylglucosamine Reductase, domain 2"/>
    <property type="match status" value="1"/>
</dbReference>
<comment type="caution">
    <text evidence="4">The sequence shown here is derived from an EMBL/GenBank/DDBJ whole genome shotgun (WGS) entry which is preliminary data.</text>
</comment>
<dbReference type="InterPro" id="IPR016169">
    <property type="entry name" value="FAD-bd_PCMH_sub2"/>
</dbReference>
<dbReference type="PROSITE" id="PS51387">
    <property type="entry name" value="FAD_PCMH"/>
    <property type="match status" value="1"/>
</dbReference>
<proteinExistence type="predicted"/>
<feature type="domain" description="FAD-binding PCMH-type" evidence="3">
    <location>
        <begin position="41"/>
        <end position="238"/>
    </location>
</feature>
<evidence type="ECO:0000256" key="1">
    <source>
        <dbReference type="ARBA" id="ARBA00022630"/>
    </source>
</evidence>
<dbReference type="InterPro" id="IPR016170">
    <property type="entry name" value="Cytok_DH_C_sf"/>
</dbReference>
<dbReference type="InterPro" id="IPR016164">
    <property type="entry name" value="FAD-linked_Oxase-like_C"/>
</dbReference>
<evidence type="ECO:0000259" key="3">
    <source>
        <dbReference type="PROSITE" id="PS51387"/>
    </source>
</evidence>
<dbReference type="Proteomes" id="UP000264779">
    <property type="component" value="Unassembled WGS sequence"/>
</dbReference>
<dbReference type="InterPro" id="IPR006094">
    <property type="entry name" value="Oxid_FAD_bind_N"/>
</dbReference>
<evidence type="ECO:0000256" key="2">
    <source>
        <dbReference type="ARBA" id="ARBA00022827"/>
    </source>
</evidence>
<dbReference type="SUPFAM" id="SSF55103">
    <property type="entry name" value="FAD-linked oxidases, C-terminal domain"/>
    <property type="match status" value="1"/>
</dbReference>
<dbReference type="InterPro" id="IPR016166">
    <property type="entry name" value="FAD-bd_PCMH"/>
</dbReference>
<evidence type="ECO:0000313" key="4">
    <source>
        <dbReference type="EMBL" id="HAW76096.1"/>
    </source>
</evidence>
<dbReference type="Gene3D" id="3.40.462.10">
    <property type="entry name" value="FAD-linked oxidases, C-terminal domain"/>
    <property type="match status" value="1"/>
</dbReference>
<dbReference type="SUPFAM" id="SSF56176">
    <property type="entry name" value="FAD-binding/transporter-associated domain-like"/>
    <property type="match status" value="1"/>
</dbReference>
<dbReference type="OrthoDB" id="9811557at2"/>
<dbReference type="STRING" id="589873.EP12_13795"/>
<name>A0A353JM81_9ALTE</name>
<evidence type="ECO:0000313" key="6">
    <source>
        <dbReference type="Proteomes" id="UP000263517"/>
    </source>
</evidence>
<dbReference type="GO" id="GO:0071949">
    <property type="term" value="F:FAD binding"/>
    <property type="evidence" value="ECO:0007669"/>
    <property type="project" value="InterPro"/>
</dbReference>
<dbReference type="EMBL" id="DNAN01000361">
    <property type="protein sequence ID" value="HAW76096.1"/>
    <property type="molecule type" value="Genomic_DNA"/>
</dbReference>
<organism evidence="4 6">
    <name type="scientific">Alteromonas australica</name>
    <dbReference type="NCBI Taxonomy" id="589873"/>
    <lineage>
        <taxon>Bacteria</taxon>
        <taxon>Pseudomonadati</taxon>
        <taxon>Pseudomonadota</taxon>
        <taxon>Gammaproteobacteria</taxon>
        <taxon>Alteromonadales</taxon>
        <taxon>Alteromonadaceae</taxon>
        <taxon>Alteromonas/Salinimonas group</taxon>
        <taxon>Alteromonas</taxon>
    </lineage>
</organism>
<dbReference type="AlphaFoldDB" id="A0A353JM81"/>
<dbReference type="Pfam" id="PF01565">
    <property type="entry name" value="FAD_binding_4"/>
    <property type="match status" value="1"/>
</dbReference>
<reference evidence="6 7" key="1">
    <citation type="journal article" date="2018" name="Nat. Biotechnol.">
        <title>A standardized bacterial taxonomy based on genome phylogeny substantially revises the tree of life.</title>
        <authorList>
            <person name="Parks D.H."/>
            <person name="Chuvochina M."/>
            <person name="Waite D.W."/>
            <person name="Rinke C."/>
            <person name="Skarshewski A."/>
            <person name="Chaumeil P.A."/>
            <person name="Hugenholtz P."/>
        </authorList>
    </citation>
    <scope>NUCLEOTIDE SEQUENCE [LARGE SCALE GENOMIC DNA]</scope>
    <source>
        <strain evidence="5">UBA11621</strain>
        <strain evidence="4">UBA11978</strain>
    </source>
</reference>